<dbReference type="PANTHER" id="PTHR42763">
    <property type="entry name" value="ADP-GLUCOSE PHOSPHORYLASE"/>
    <property type="match status" value="1"/>
</dbReference>
<evidence type="ECO:0000313" key="11">
    <source>
        <dbReference type="EMBL" id="OGF63476.1"/>
    </source>
</evidence>
<dbReference type="InterPro" id="IPR053177">
    <property type="entry name" value="ADP-glucose_phosphorylase"/>
</dbReference>
<dbReference type="GO" id="GO:0006012">
    <property type="term" value="P:galactose metabolic process"/>
    <property type="evidence" value="ECO:0007669"/>
    <property type="project" value="UniProtKB-UniPathway"/>
</dbReference>
<organism evidence="11 12">
    <name type="scientific">Candidatus Giovannonibacteria bacterium RIFCSPHIGHO2_01_FULL_45_23</name>
    <dbReference type="NCBI Taxonomy" id="1798325"/>
    <lineage>
        <taxon>Bacteria</taxon>
        <taxon>Candidatus Giovannoniibacteriota</taxon>
    </lineage>
</organism>
<keyword evidence="5" id="KW-0479">Metal-binding</keyword>
<comment type="cofactor">
    <cofactor evidence="1">
        <name>Zn(2+)</name>
        <dbReference type="ChEBI" id="CHEBI:29105"/>
    </cofactor>
</comment>
<dbReference type="InterPro" id="IPR036265">
    <property type="entry name" value="HIT-like_sf"/>
</dbReference>
<dbReference type="PIRSF" id="PIRSF000808">
    <property type="entry name" value="GalT"/>
    <property type="match status" value="1"/>
</dbReference>
<dbReference type="InterPro" id="IPR005849">
    <property type="entry name" value="GalP_Utransf_N"/>
</dbReference>
<dbReference type="Gene3D" id="3.30.428.10">
    <property type="entry name" value="HIT-like"/>
    <property type="match status" value="2"/>
</dbReference>
<evidence type="ECO:0000313" key="12">
    <source>
        <dbReference type="Proteomes" id="UP000179251"/>
    </source>
</evidence>
<evidence type="ECO:0000256" key="6">
    <source>
        <dbReference type="ARBA" id="ARBA00022833"/>
    </source>
</evidence>
<protein>
    <submittedName>
        <fullName evidence="11">Uncharacterized protein</fullName>
    </submittedName>
</protein>
<keyword evidence="3" id="KW-0808">Transferase</keyword>
<comment type="similarity">
    <text evidence="2">Belongs to the galactose-1-phosphate uridylyltransferase type 1 family.</text>
</comment>
<dbReference type="Proteomes" id="UP000179251">
    <property type="component" value="Unassembled WGS sequence"/>
</dbReference>
<keyword evidence="6" id="KW-0862">Zinc</keyword>
<evidence type="ECO:0000259" key="9">
    <source>
        <dbReference type="Pfam" id="PF01087"/>
    </source>
</evidence>
<feature type="domain" description="Galactose-1-phosphate uridyl transferase C-terminal" evidence="10">
    <location>
        <begin position="192"/>
        <end position="303"/>
    </location>
</feature>
<dbReference type="InterPro" id="IPR005850">
    <property type="entry name" value="GalP_Utransf_C"/>
</dbReference>
<evidence type="ECO:0000256" key="7">
    <source>
        <dbReference type="ARBA" id="ARBA00023277"/>
    </source>
</evidence>
<reference evidence="11 12" key="1">
    <citation type="journal article" date="2016" name="Nat. Commun.">
        <title>Thousands of microbial genomes shed light on interconnected biogeochemical processes in an aquifer system.</title>
        <authorList>
            <person name="Anantharaman K."/>
            <person name="Brown C.T."/>
            <person name="Hug L.A."/>
            <person name="Sharon I."/>
            <person name="Castelle C.J."/>
            <person name="Probst A.J."/>
            <person name="Thomas B.C."/>
            <person name="Singh A."/>
            <person name="Wilkins M.J."/>
            <person name="Karaoz U."/>
            <person name="Brodie E.L."/>
            <person name="Williams K.H."/>
            <person name="Hubbard S.S."/>
            <person name="Banfield J.F."/>
        </authorList>
    </citation>
    <scope>NUCLEOTIDE SEQUENCE [LARGE SCALE GENOMIC DNA]</scope>
</reference>
<dbReference type="UniPathway" id="UPA00214"/>
<evidence type="ECO:0000256" key="8">
    <source>
        <dbReference type="PIRSR" id="PIRSR000808-1"/>
    </source>
</evidence>
<dbReference type="GO" id="GO:0008270">
    <property type="term" value="F:zinc ion binding"/>
    <property type="evidence" value="ECO:0007669"/>
    <property type="project" value="InterPro"/>
</dbReference>
<feature type="active site" description="Tele-UMP-histidine intermediate" evidence="8">
    <location>
        <position position="171"/>
    </location>
</feature>
<evidence type="ECO:0000256" key="5">
    <source>
        <dbReference type="ARBA" id="ARBA00022723"/>
    </source>
</evidence>
<name>A0A1F5VJ73_9BACT</name>
<dbReference type="GO" id="GO:0008108">
    <property type="term" value="F:UDP-glucose:hexose-1-phosphate uridylyltransferase activity"/>
    <property type="evidence" value="ECO:0007669"/>
    <property type="project" value="InterPro"/>
</dbReference>
<evidence type="ECO:0000256" key="1">
    <source>
        <dbReference type="ARBA" id="ARBA00001947"/>
    </source>
</evidence>
<dbReference type="STRING" id="1798325.A2834_01360"/>
<comment type="caution">
    <text evidence="11">The sequence shown here is derived from an EMBL/GenBank/DDBJ whole genome shotgun (WGS) entry which is preliminary data.</text>
</comment>
<evidence type="ECO:0000256" key="3">
    <source>
        <dbReference type="ARBA" id="ARBA00022679"/>
    </source>
</evidence>
<keyword evidence="4" id="KW-0548">Nucleotidyltransferase</keyword>
<evidence type="ECO:0000259" key="10">
    <source>
        <dbReference type="Pfam" id="PF02744"/>
    </source>
</evidence>
<proteinExistence type="inferred from homology"/>
<gene>
    <name evidence="11" type="ORF">A2834_01360</name>
</gene>
<dbReference type="EMBL" id="MFHD01000002">
    <property type="protein sequence ID" value="OGF63476.1"/>
    <property type="molecule type" value="Genomic_DNA"/>
</dbReference>
<dbReference type="PANTHER" id="PTHR42763:SF2">
    <property type="entry name" value="ADP-GLUCOSE PHOSPHORYLASE"/>
    <property type="match status" value="1"/>
</dbReference>
<dbReference type="InterPro" id="IPR001937">
    <property type="entry name" value="GalP_UDPtransf1"/>
</dbReference>
<accession>A0A1F5VJ73</accession>
<sequence length="335" mass="38822">MNRKKDIIEFRRDLVSGDWVLISSKIKTKPVFFTKPNIKPLPKSKCPFEDPKRSGNENVLLWLPKRGKNDFDEWWIQVLPNKYPVIESGKICQPVFKKGVLEFTPGNGFQELVVTRDHGRPLGLLRKDELSLIIEVYTIRYHALKAEPCIEYILILHNSGSRAGATVPHPHSQIFAIPIIPPDVARSLSGSRAYFHKHRRCVHCDVLRSELRQKERVIYQNRSFVIFAPYAPKAAYEVRIFPKEHEARFEVIDPRQKENLAEALQFIFSRIYKVLKNPDYNFFIHTAPPKDAHARHYHWHMEIAPRIATWGGLELGAGIEVVKVAPEETARILRK</sequence>
<dbReference type="AlphaFoldDB" id="A0A1F5VJ73"/>
<keyword evidence="7" id="KW-0119">Carbohydrate metabolism</keyword>
<evidence type="ECO:0000256" key="4">
    <source>
        <dbReference type="ARBA" id="ARBA00022695"/>
    </source>
</evidence>
<feature type="domain" description="Galactose-1-phosphate uridyl transferase N-terminal" evidence="9">
    <location>
        <begin position="116"/>
        <end position="181"/>
    </location>
</feature>
<dbReference type="Pfam" id="PF02744">
    <property type="entry name" value="GalP_UDP_tr_C"/>
    <property type="match status" value="1"/>
</dbReference>
<dbReference type="SUPFAM" id="SSF54197">
    <property type="entry name" value="HIT-like"/>
    <property type="match status" value="2"/>
</dbReference>
<evidence type="ECO:0000256" key="2">
    <source>
        <dbReference type="ARBA" id="ARBA00010951"/>
    </source>
</evidence>
<dbReference type="Pfam" id="PF01087">
    <property type="entry name" value="GalP_UDP_transf"/>
    <property type="match status" value="1"/>
</dbReference>